<evidence type="ECO:0000313" key="1">
    <source>
        <dbReference type="EMBL" id="MCJ2188826.1"/>
    </source>
</evidence>
<accession>A0ABT0BUT2</accession>
<comment type="caution">
    <text evidence="1">The sequence shown here is derived from an EMBL/GenBank/DDBJ whole genome shotgun (WGS) entry which is preliminary data.</text>
</comment>
<reference evidence="1 2" key="1">
    <citation type="submission" date="2022-04" db="EMBL/GenBank/DDBJ databases">
        <title>Identification of a novel bacterium isolated from mangrove sediments.</title>
        <authorList>
            <person name="Pan X."/>
        </authorList>
    </citation>
    <scope>NUCLEOTIDE SEQUENCE [LARGE SCALE GENOMIC DNA]</scope>
    <source>
        <strain evidence="1 2">B2638</strain>
    </source>
</reference>
<protein>
    <submittedName>
        <fullName evidence="1">Uncharacterized protein</fullName>
    </submittedName>
</protein>
<organism evidence="1 2">
    <name type="scientific">Novosphingobium beihaiensis</name>
    <dbReference type="NCBI Taxonomy" id="2930389"/>
    <lineage>
        <taxon>Bacteria</taxon>
        <taxon>Pseudomonadati</taxon>
        <taxon>Pseudomonadota</taxon>
        <taxon>Alphaproteobacteria</taxon>
        <taxon>Sphingomonadales</taxon>
        <taxon>Sphingomonadaceae</taxon>
        <taxon>Novosphingobium</taxon>
    </lineage>
</organism>
<gene>
    <name evidence="1" type="ORF">MTR66_18640</name>
</gene>
<proteinExistence type="predicted"/>
<dbReference type="Proteomes" id="UP001202281">
    <property type="component" value="Unassembled WGS sequence"/>
</dbReference>
<name>A0ABT0BUT2_9SPHN</name>
<sequence length="93" mass="10258">MTLHTSQFDKLRSLAARNALVIQEPGVPFLSVSELNLLAWLAQAQRVASYTRQFHPDPMLNMTIVHCAGTLDALGIRLPALSIHNPSVQPDLE</sequence>
<dbReference type="RefSeq" id="WP_243923767.1">
    <property type="nucleotide sequence ID" value="NZ_JALHLG010000047.1"/>
</dbReference>
<keyword evidence="2" id="KW-1185">Reference proteome</keyword>
<evidence type="ECO:0000313" key="2">
    <source>
        <dbReference type="Proteomes" id="UP001202281"/>
    </source>
</evidence>
<dbReference type="EMBL" id="JALHLG010000047">
    <property type="protein sequence ID" value="MCJ2188826.1"/>
    <property type="molecule type" value="Genomic_DNA"/>
</dbReference>